<dbReference type="Gene3D" id="3.40.50.720">
    <property type="entry name" value="NAD(P)-binding Rossmann-like Domain"/>
    <property type="match status" value="1"/>
</dbReference>
<feature type="domain" description="NAD(P)-binding" evidence="1">
    <location>
        <begin position="4"/>
        <end position="181"/>
    </location>
</feature>
<feature type="non-terminal residue" evidence="2">
    <location>
        <position position="1"/>
    </location>
</feature>
<accession>A0A382SYD0</accession>
<proteinExistence type="predicted"/>
<gene>
    <name evidence="2" type="ORF">METZ01_LOCUS367426</name>
</gene>
<dbReference type="Pfam" id="PF13460">
    <property type="entry name" value="NAD_binding_10"/>
    <property type="match status" value="1"/>
</dbReference>
<dbReference type="InterPro" id="IPR036291">
    <property type="entry name" value="NAD(P)-bd_dom_sf"/>
</dbReference>
<protein>
    <recommendedName>
        <fullName evidence="1">NAD(P)-binding domain-containing protein</fullName>
    </recommendedName>
</protein>
<name>A0A382SYD0_9ZZZZ</name>
<dbReference type="GO" id="GO:0044877">
    <property type="term" value="F:protein-containing complex binding"/>
    <property type="evidence" value="ECO:0007669"/>
    <property type="project" value="TreeGrafter"/>
</dbReference>
<dbReference type="InterPro" id="IPR016040">
    <property type="entry name" value="NAD(P)-bd_dom"/>
</dbReference>
<organism evidence="2">
    <name type="scientific">marine metagenome</name>
    <dbReference type="NCBI Taxonomy" id="408172"/>
    <lineage>
        <taxon>unclassified sequences</taxon>
        <taxon>metagenomes</taxon>
        <taxon>ecological metagenomes</taxon>
    </lineage>
</organism>
<dbReference type="EMBL" id="UINC01132325">
    <property type="protein sequence ID" value="SVD14572.1"/>
    <property type="molecule type" value="Genomic_DNA"/>
</dbReference>
<dbReference type="AlphaFoldDB" id="A0A382SYD0"/>
<evidence type="ECO:0000259" key="1">
    <source>
        <dbReference type="Pfam" id="PF13460"/>
    </source>
</evidence>
<reference evidence="2" key="1">
    <citation type="submission" date="2018-05" db="EMBL/GenBank/DDBJ databases">
        <authorList>
            <person name="Lanie J.A."/>
            <person name="Ng W.-L."/>
            <person name="Kazmierczak K.M."/>
            <person name="Andrzejewski T.M."/>
            <person name="Davidsen T.M."/>
            <person name="Wayne K.J."/>
            <person name="Tettelin H."/>
            <person name="Glass J.I."/>
            <person name="Rusch D."/>
            <person name="Podicherti R."/>
            <person name="Tsui H.-C.T."/>
            <person name="Winkler M.E."/>
        </authorList>
    </citation>
    <scope>NUCLEOTIDE SEQUENCE</scope>
</reference>
<dbReference type="PANTHER" id="PTHR12126:SF11">
    <property type="entry name" value="NADH DEHYDROGENASE [UBIQUINONE] 1 ALPHA SUBCOMPLEX SUBUNIT 9, MITOCHONDRIAL"/>
    <property type="match status" value="1"/>
</dbReference>
<dbReference type="SUPFAM" id="SSF51735">
    <property type="entry name" value="NAD(P)-binding Rossmann-fold domains"/>
    <property type="match status" value="1"/>
</dbReference>
<dbReference type="PANTHER" id="PTHR12126">
    <property type="entry name" value="NADH-UBIQUINONE OXIDOREDUCTASE 39 KDA SUBUNIT-RELATED"/>
    <property type="match status" value="1"/>
</dbReference>
<evidence type="ECO:0000313" key="2">
    <source>
        <dbReference type="EMBL" id="SVD14572.1"/>
    </source>
</evidence>
<dbReference type="InterPro" id="IPR051207">
    <property type="entry name" value="ComplexI_NDUFA9_subunit"/>
</dbReference>
<sequence length="271" mass="30730">NSFVGKSLRKLLYKNKVNVLGISRKNFGKYSTETKVQSKNLQEHQLQSKLKNYDVLVHLIGIGRETPKSTFKEINVNLTKNVIKTCKNTGIKKIIYISGLGVSKNSTSSYFASKYKAEREIINSGLDYTIFRASYIIGKTDHLTKSLSKQMKKGTIIIPGSGKYRLQPIFVEDVAKIILETILEKKFSNKILDLVGSRKISFEDFVKLFSKNMKVKFKKINLDDAYNNGIYSSESLDMLIGDYTSDVKHLQKLTNVELISVEKFLQTSSLS</sequence>